<sequence>MAKLKVLPEQGIISGFRGKIDFYEYMGIPVARKWPRSPGKRRTPAVEAQWPIFAAAAKLWNELSQEVKDAYIKMASGTALAGRDLFTKSYITGIYRYTHEVTPPPTIQYLNDLFDVEVPDPEPGQMLSWNQAANRWEAK</sequence>
<reference evidence="1" key="1">
    <citation type="journal article" date="2014" name="Front. Microbiol.">
        <title>High frequency of phylogenetically diverse reductive dehalogenase-homologous genes in deep subseafloor sedimentary metagenomes.</title>
        <authorList>
            <person name="Kawai M."/>
            <person name="Futagami T."/>
            <person name="Toyoda A."/>
            <person name="Takaki Y."/>
            <person name="Nishi S."/>
            <person name="Hori S."/>
            <person name="Arai W."/>
            <person name="Tsubouchi T."/>
            <person name="Morono Y."/>
            <person name="Uchiyama I."/>
            <person name="Ito T."/>
            <person name="Fujiyama A."/>
            <person name="Inagaki F."/>
            <person name="Takami H."/>
        </authorList>
    </citation>
    <scope>NUCLEOTIDE SEQUENCE</scope>
    <source>
        <strain evidence="1">Expedition CK06-06</strain>
    </source>
</reference>
<organism evidence="1">
    <name type="scientific">marine sediment metagenome</name>
    <dbReference type="NCBI Taxonomy" id="412755"/>
    <lineage>
        <taxon>unclassified sequences</taxon>
        <taxon>metagenomes</taxon>
        <taxon>ecological metagenomes</taxon>
    </lineage>
</organism>
<comment type="caution">
    <text evidence="1">The sequence shown here is derived from an EMBL/GenBank/DDBJ whole genome shotgun (WGS) entry which is preliminary data.</text>
</comment>
<name>X1LBC2_9ZZZZ</name>
<proteinExistence type="predicted"/>
<protein>
    <submittedName>
        <fullName evidence="1">Uncharacterized protein</fullName>
    </submittedName>
</protein>
<dbReference type="EMBL" id="BARV01001747">
    <property type="protein sequence ID" value="GAH99724.1"/>
    <property type="molecule type" value="Genomic_DNA"/>
</dbReference>
<evidence type="ECO:0000313" key="1">
    <source>
        <dbReference type="EMBL" id="GAH99724.1"/>
    </source>
</evidence>
<dbReference type="AlphaFoldDB" id="X1LBC2"/>
<accession>X1LBC2</accession>
<gene>
    <name evidence="1" type="ORF">S06H3_04871</name>
</gene>